<dbReference type="GO" id="GO:0008757">
    <property type="term" value="F:S-adenosylmethionine-dependent methyltransferase activity"/>
    <property type="evidence" value="ECO:0007669"/>
    <property type="project" value="InterPro"/>
</dbReference>
<dbReference type="Gene3D" id="3.40.50.150">
    <property type="entry name" value="Vaccinia Virus protein VP39"/>
    <property type="match status" value="1"/>
</dbReference>
<evidence type="ECO:0000259" key="1">
    <source>
        <dbReference type="Pfam" id="PF08241"/>
    </source>
</evidence>
<reference evidence="2" key="1">
    <citation type="submission" date="2019-12" db="EMBL/GenBank/DDBJ databases">
        <title>High-Quality draft genome sequences of three cyanobacteria isolated from the limestone walls of the Old Cathedral of Coimbra.</title>
        <authorList>
            <person name="Tiago I."/>
            <person name="Soares F."/>
            <person name="Portugal A."/>
        </authorList>
    </citation>
    <scope>NUCLEOTIDE SEQUENCE</scope>
    <source>
        <strain evidence="2">A</strain>
    </source>
</reference>
<dbReference type="InterPro" id="IPR013216">
    <property type="entry name" value="Methyltransf_11"/>
</dbReference>
<dbReference type="RefSeq" id="WP_162423408.1">
    <property type="nucleotide sequence ID" value="NZ_WVIE01000011.1"/>
</dbReference>
<dbReference type="AlphaFoldDB" id="A0A8J7Z0A8"/>
<dbReference type="PANTHER" id="PTHR43861">
    <property type="entry name" value="TRANS-ACONITATE 2-METHYLTRANSFERASE-RELATED"/>
    <property type="match status" value="1"/>
</dbReference>
<accession>A0A8J7Z0A8</accession>
<dbReference type="SUPFAM" id="SSF53335">
    <property type="entry name" value="S-adenosyl-L-methionine-dependent methyltransferases"/>
    <property type="match status" value="1"/>
</dbReference>
<dbReference type="InterPro" id="IPR029063">
    <property type="entry name" value="SAM-dependent_MTases_sf"/>
</dbReference>
<sequence length="255" mass="30175">MMMDNQQAYSTVDFDYWAHKRDLDDMESYLIEKFLDKRKKTLEAGTGGGRILLEMQKLGFTSLYGYDFIPKFIEQAKQRDSSQDITFKVQDATCLSYEDYSFDQILYLQQIICTLETNSARTKALQEAYRILKHGGIALFSFLNFDSRSRSAAYFLYIWYLRLLRNLKGSKCSIQHLPRLKLNGKPNFSALLDRTPYTYWYKPEEVYEALTEVGFDILAITSDVRHEQRKLYRSMETFREVPRQGFFYFVCTKRT</sequence>
<feature type="domain" description="Methyltransferase type 11" evidence="1">
    <location>
        <begin position="42"/>
        <end position="140"/>
    </location>
</feature>
<dbReference type="EMBL" id="WVIE01000011">
    <property type="protein sequence ID" value="NDJ17892.1"/>
    <property type="molecule type" value="Genomic_DNA"/>
</dbReference>
<protein>
    <submittedName>
        <fullName evidence="2">Methyltransferase domain-containing protein</fullName>
    </submittedName>
</protein>
<dbReference type="PANTHER" id="PTHR43861:SF1">
    <property type="entry name" value="TRANS-ACONITATE 2-METHYLTRANSFERASE"/>
    <property type="match status" value="1"/>
</dbReference>
<dbReference type="CDD" id="cd02440">
    <property type="entry name" value="AdoMet_MTases"/>
    <property type="match status" value="1"/>
</dbReference>
<name>A0A8J7Z0A8_9CYAN</name>
<gene>
    <name evidence="2" type="ORF">GS601_11400</name>
</gene>
<evidence type="ECO:0000313" key="2">
    <source>
        <dbReference type="EMBL" id="NDJ17892.1"/>
    </source>
</evidence>
<dbReference type="Proteomes" id="UP000646053">
    <property type="component" value="Unassembled WGS sequence"/>
</dbReference>
<dbReference type="GO" id="GO:0032259">
    <property type="term" value="P:methylation"/>
    <property type="evidence" value="ECO:0007669"/>
    <property type="project" value="UniProtKB-KW"/>
</dbReference>
<keyword evidence="2" id="KW-0808">Transferase</keyword>
<organism evidence="2 3">
    <name type="scientific">Myxacorys almedinensis A</name>
    <dbReference type="NCBI Taxonomy" id="2690445"/>
    <lineage>
        <taxon>Bacteria</taxon>
        <taxon>Bacillati</taxon>
        <taxon>Cyanobacteriota</taxon>
        <taxon>Cyanophyceae</taxon>
        <taxon>Leptolyngbyales</taxon>
        <taxon>Leptolyngbyaceae</taxon>
        <taxon>Myxacorys</taxon>
        <taxon>Myxacorys almedinensis</taxon>
    </lineage>
</organism>
<proteinExistence type="predicted"/>
<keyword evidence="2" id="KW-0489">Methyltransferase</keyword>
<evidence type="ECO:0000313" key="3">
    <source>
        <dbReference type="Proteomes" id="UP000646053"/>
    </source>
</evidence>
<comment type="caution">
    <text evidence="2">The sequence shown here is derived from an EMBL/GenBank/DDBJ whole genome shotgun (WGS) entry which is preliminary data.</text>
</comment>
<keyword evidence="3" id="KW-1185">Reference proteome</keyword>
<dbReference type="Pfam" id="PF08241">
    <property type="entry name" value="Methyltransf_11"/>
    <property type="match status" value="1"/>
</dbReference>